<gene>
    <name evidence="2" type="ORF">CITCOLO1_LOCUS7713</name>
</gene>
<sequence>MIPEGFNKKGWMTFHNMLTFKEQVRDQVNNTSRYHHRAETLDTKRRTYADIISPVDSSSYESDSSKPSIASNISTPNNKANWSYKTDVEDQFDWEKMIVLTHRYFHYD</sequence>
<feature type="region of interest" description="Disordered" evidence="1">
    <location>
        <begin position="56"/>
        <end position="79"/>
    </location>
</feature>
<protein>
    <submittedName>
        <fullName evidence="2">Uncharacterized protein</fullName>
    </submittedName>
</protein>
<proteinExistence type="predicted"/>
<accession>A0ABP0Y5Z1</accession>
<dbReference type="EMBL" id="OZ021736">
    <property type="protein sequence ID" value="CAK9315873.1"/>
    <property type="molecule type" value="Genomic_DNA"/>
</dbReference>
<evidence type="ECO:0000256" key="1">
    <source>
        <dbReference type="SAM" id="MobiDB-lite"/>
    </source>
</evidence>
<reference evidence="2 3" key="1">
    <citation type="submission" date="2024-03" db="EMBL/GenBank/DDBJ databases">
        <authorList>
            <person name="Gkanogiannis A."/>
            <person name="Becerra Lopez-Lavalle L."/>
        </authorList>
    </citation>
    <scope>NUCLEOTIDE SEQUENCE [LARGE SCALE GENOMIC DNA]</scope>
</reference>
<evidence type="ECO:0000313" key="3">
    <source>
        <dbReference type="Proteomes" id="UP001642487"/>
    </source>
</evidence>
<organism evidence="2 3">
    <name type="scientific">Citrullus colocynthis</name>
    <name type="common">colocynth</name>
    <dbReference type="NCBI Taxonomy" id="252529"/>
    <lineage>
        <taxon>Eukaryota</taxon>
        <taxon>Viridiplantae</taxon>
        <taxon>Streptophyta</taxon>
        <taxon>Embryophyta</taxon>
        <taxon>Tracheophyta</taxon>
        <taxon>Spermatophyta</taxon>
        <taxon>Magnoliopsida</taxon>
        <taxon>eudicotyledons</taxon>
        <taxon>Gunneridae</taxon>
        <taxon>Pentapetalae</taxon>
        <taxon>rosids</taxon>
        <taxon>fabids</taxon>
        <taxon>Cucurbitales</taxon>
        <taxon>Cucurbitaceae</taxon>
        <taxon>Benincaseae</taxon>
        <taxon>Citrullus</taxon>
    </lineage>
</organism>
<keyword evidence="3" id="KW-1185">Reference proteome</keyword>
<feature type="compositionally biased region" description="Low complexity" evidence="1">
    <location>
        <begin position="56"/>
        <end position="68"/>
    </location>
</feature>
<dbReference type="Proteomes" id="UP001642487">
    <property type="component" value="Chromosome 2"/>
</dbReference>
<feature type="compositionally biased region" description="Polar residues" evidence="1">
    <location>
        <begin position="69"/>
        <end position="79"/>
    </location>
</feature>
<evidence type="ECO:0000313" key="2">
    <source>
        <dbReference type="EMBL" id="CAK9315873.1"/>
    </source>
</evidence>
<name>A0ABP0Y5Z1_9ROSI</name>